<dbReference type="InterPro" id="IPR001288">
    <property type="entry name" value="Translation_initiation_fac_3"/>
</dbReference>
<evidence type="ECO:0000256" key="4">
    <source>
        <dbReference type="NCBIfam" id="TIGR00168"/>
    </source>
</evidence>
<dbReference type="Pfam" id="PF00707">
    <property type="entry name" value="IF3_C"/>
    <property type="match status" value="1"/>
</dbReference>
<keyword evidence="2 8" id="KW-0396">Initiation factor</keyword>
<dbReference type="NCBIfam" id="TIGR00168">
    <property type="entry name" value="infC"/>
    <property type="match status" value="1"/>
</dbReference>
<evidence type="ECO:0000256" key="5">
    <source>
        <dbReference type="SAM" id="MobiDB-lite"/>
    </source>
</evidence>
<name>A0ABW4RHG9_9BACL</name>
<dbReference type="GO" id="GO:0003743">
    <property type="term" value="F:translation initiation factor activity"/>
    <property type="evidence" value="ECO:0007669"/>
    <property type="project" value="UniProtKB-KW"/>
</dbReference>
<dbReference type="InterPro" id="IPR019815">
    <property type="entry name" value="Translation_initiation_fac_3_C"/>
</dbReference>
<dbReference type="RefSeq" id="WP_347324668.1">
    <property type="nucleotide sequence ID" value="NZ_JBCGUH010000004.1"/>
</dbReference>
<evidence type="ECO:0000256" key="2">
    <source>
        <dbReference type="ARBA" id="ARBA00022540"/>
    </source>
</evidence>
<dbReference type="InterPro" id="IPR036788">
    <property type="entry name" value="T_IF-3_C_sf"/>
</dbReference>
<dbReference type="InterPro" id="IPR036787">
    <property type="entry name" value="T_IF-3_N_sf"/>
</dbReference>
<feature type="domain" description="Translation initiation factor 3 N-terminal" evidence="7">
    <location>
        <begin position="4"/>
        <end position="70"/>
    </location>
</feature>
<evidence type="ECO:0000256" key="1">
    <source>
        <dbReference type="ARBA" id="ARBA00005439"/>
    </source>
</evidence>
<dbReference type="Gene3D" id="3.10.20.80">
    <property type="entry name" value="Translation initiation factor 3 (IF-3), N-terminal domain"/>
    <property type="match status" value="1"/>
</dbReference>
<dbReference type="InterPro" id="IPR019814">
    <property type="entry name" value="Translation_initiation_fac_3_N"/>
</dbReference>
<proteinExistence type="inferred from homology"/>
<organism evidence="8 9">
    <name type="scientific">Paenibacillus wenxiniae</name>
    <dbReference type="NCBI Taxonomy" id="1636843"/>
    <lineage>
        <taxon>Bacteria</taxon>
        <taxon>Bacillati</taxon>
        <taxon>Bacillota</taxon>
        <taxon>Bacilli</taxon>
        <taxon>Bacillales</taxon>
        <taxon>Paenibacillaceae</taxon>
        <taxon>Paenibacillus</taxon>
    </lineage>
</organism>
<dbReference type="SUPFAM" id="SSF54364">
    <property type="entry name" value="Translation initiation factor IF3, N-terminal domain"/>
    <property type="match status" value="1"/>
</dbReference>
<evidence type="ECO:0000313" key="8">
    <source>
        <dbReference type="EMBL" id="MFD1885712.1"/>
    </source>
</evidence>
<dbReference type="SUPFAM" id="SSF55200">
    <property type="entry name" value="Translation initiation factor IF3, C-terminal domain"/>
    <property type="match status" value="1"/>
</dbReference>
<feature type="domain" description="Translation initiation factor 3 C-terminal" evidence="6">
    <location>
        <begin position="76"/>
        <end position="157"/>
    </location>
</feature>
<gene>
    <name evidence="8" type="primary">infC</name>
    <name evidence="8" type="ORF">ACFSC9_09265</name>
</gene>
<feature type="region of interest" description="Disordered" evidence="5">
    <location>
        <begin position="138"/>
        <end position="159"/>
    </location>
</feature>
<evidence type="ECO:0000256" key="3">
    <source>
        <dbReference type="ARBA" id="ARBA00022917"/>
    </source>
</evidence>
<sequence>MIKNEKIKASEVYVTGIEGEDLGIMPTAEALKLAKQLKVDLVCTSLLSSPPPCQLIGAGAARQKQQQDAKRDRPAKLKEIRLTASIEDHDYETKQQQARRLLQSGHAVMLVVKTGNTKQSTAARKLLEDLLRDLKADGRPTTGIQVSGKQSMVQLDPLN</sequence>
<dbReference type="PANTHER" id="PTHR10938:SF0">
    <property type="entry name" value="TRANSLATION INITIATION FACTOR IF-3, MITOCHONDRIAL"/>
    <property type="match status" value="1"/>
</dbReference>
<dbReference type="EMBL" id="JBHUEH010000014">
    <property type="protein sequence ID" value="MFD1885712.1"/>
    <property type="molecule type" value="Genomic_DNA"/>
</dbReference>
<reference evidence="9" key="1">
    <citation type="journal article" date="2019" name="Int. J. Syst. Evol. Microbiol.">
        <title>The Global Catalogue of Microorganisms (GCM) 10K type strain sequencing project: providing services to taxonomists for standard genome sequencing and annotation.</title>
        <authorList>
            <consortium name="The Broad Institute Genomics Platform"/>
            <consortium name="The Broad Institute Genome Sequencing Center for Infectious Disease"/>
            <person name="Wu L."/>
            <person name="Ma J."/>
        </authorList>
    </citation>
    <scope>NUCLEOTIDE SEQUENCE [LARGE SCALE GENOMIC DNA]</scope>
    <source>
        <strain evidence="9">CCUG 54950</strain>
    </source>
</reference>
<dbReference type="Pfam" id="PF05198">
    <property type="entry name" value="IF3_N"/>
    <property type="match status" value="1"/>
</dbReference>
<dbReference type="PANTHER" id="PTHR10938">
    <property type="entry name" value="TRANSLATION INITIATION FACTOR IF-3"/>
    <property type="match status" value="1"/>
</dbReference>
<evidence type="ECO:0000313" key="9">
    <source>
        <dbReference type="Proteomes" id="UP001597233"/>
    </source>
</evidence>
<dbReference type="Gene3D" id="3.30.110.10">
    <property type="entry name" value="Translation initiation factor 3 (IF-3), C-terminal domain"/>
    <property type="match status" value="1"/>
</dbReference>
<keyword evidence="3" id="KW-0648">Protein biosynthesis</keyword>
<comment type="similarity">
    <text evidence="1">Belongs to the IF-3 family.</text>
</comment>
<accession>A0ABW4RHG9</accession>
<keyword evidence="9" id="KW-1185">Reference proteome</keyword>
<evidence type="ECO:0000259" key="7">
    <source>
        <dbReference type="Pfam" id="PF05198"/>
    </source>
</evidence>
<dbReference type="Proteomes" id="UP001597233">
    <property type="component" value="Unassembled WGS sequence"/>
</dbReference>
<feature type="compositionally biased region" description="Polar residues" evidence="5">
    <location>
        <begin position="142"/>
        <end position="153"/>
    </location>
</feature>
<comment type="caution">
    <text evidence="8">The sequence shown here is derived from an EMBL/GenBank/DDBJ whole genome shotgun (WGS) entry which is preliminary data.</text>
</comment>
<evidence type="ECO:0000259" key="6">
    <source>
        <dbReference type="Pfam" id="PF00707"/>
    </source>
</evidence>
<protein>
    <recommendedName>
        <fullName evidence="4">Translation initiation factor IF-3</fullName>
    </recommendedName>
</protein>